<name>A0AAV8YAQ3_9CUCU</name>
<gene>
    <name evidence="1" type="ORF">NQ314_008613</name>
</gene>
<evidence type="ECO:0000313" key="2">
    <source>
        <dbReference type="Proteomes" id="UP001162156"/>
    </source>
</evidence>
<sequence length="113" mass="13665">MGSIFTDPYAIISNRTCPKIYMMKEEQYVFHLDDRGIFKIWQNKSKSFIHEDIGHLRSYCIEHTKTAHFDGYLFFMCFPEVTTIGEKFEYTVWAKNTFVYIYFVDHFCIHDFE</sequence>
<proteinExistence type="predicted"/>
<dbReference type="EMBL" id="JANEYF010002377">
    <property type="protein sequence ID" value="KAJ8947404.1"/>
    <property type="molecule type" value="Genomic_DNA"/>
</dbReference>
<evidence type="ECO:0000313" key="1">
    <source>
        <dbReference type="EMBL" id="KAJ8947404.1"/>
    </source>
</evidence>
<comment type="caution">
    <text evidence="1">The sequence shown here is derived from an EMBL/GenBank/DDBJ whole genome shotgun (WGS) entry which is preliminary data.</text>
</comment>
<dbReference type="Proteomes" id="UP001162156">
    <property type="component" value="Unassembled WGS sequence"/>
</dbReference>
<reference evidence="1" key="1">
    <citation type="journal article" date="2023" name="Insect Mol. Biol.">
        <title>Genome sequencing provides insights into the evolution of gene families encoding plant cell wall-degrading enzymes in longhorned beetles.</title>
        <authorList>
            <person name="Shin N.R."/>
            <person name="Okamura Y."/>
            <person name="Kirsch R."/>
            <person name="Pauchet Y."/>
        </authorList>
    </citation>
    <scope>NUCLEOTIDE SEQUENCE</scope>
    <source>
        <strain evidence="1">RBIC_L_NR</strain>
    </source>
</reference>
<keyword evidence="2" id="KW-1185">Reference proteome</keyword>
<protein>
    <recommendedName>
        <fullName evidence="3">S-protein homolog</fullName>
    </recommendedName>
</protein>
<dbReference type="AlphaFoldDB" id="A0AAV8YAQ3"/>
<evidence type="ECO:0008006" key="3">
    <source>
        <dbReference type="Google" id="ProtNLM"/>
    </source>
</evidence>
<organism evidence="1 2">
    <name type="scientific">Rhamnusium bicolor</name>
    <dbReference type="NCBI Taxonomy" id="1586634"/>
    <lineage>
        <taxon>Eukaryota</taxon>
        <taxon>Metazoa</taxon>
        <taxon>Ecdysozoa</taxon>
        <taxon>Arthropoda</taxon>
        <taxon>Hexapoda</taxon>
        <taxon>Insecta</taxon>
        <taxon>Pterygota</taxon>
        <taxon>Neoptera</taxon>
        <taxon>Endopterygota</taxon>
        <taxon>Coleoptera</taxon>
        <taxon>Polyphaga</taxon>
        <taxon>Cucujiformia</taxon>
        <taxon>Chrysomeloidea</taxon>
        <taxon>Cerambycidae</taxon>
        <taxon>Lepturinae</taxon>
        <taxon>Rhagiini</taxon>
        <taxon>Rhamnusium</taxon>
    </lineage>
</organism>
<accession>A0AAV8YAQ3</accession>